<feature type="compositionally biased region" description="Low complexity" evidence="1">
    <location>
        <begin position="339"/>
        <end position="348"/>
    </location>
</feature>
<dbReference type="RefSeq" id="WP_119948837.1">
    <property type="nucleotide sequence ID" value="NZ_QZEZ01000001.1"/>
</dbReference>
<proteinExistence type="predicted"/>
<evidence type="ECO:0000256" key="1">
    <source>
        <dbReference type="SAM" id="MobiDB-lite"/>
    </source>
</evidence>
<dbReference type="Gene3D" id="2.120.10.30">
    <property type="entry name" value="TolB, C-terminal domain"/>
    <property type="match status" value="1"/>
</dbReference>
<name>A0A3A3ZML9_9ACTN</name>
<sequence>MALLGGPCRVRPGRRLVAGAAPAAVAVLAVLAVLAAPAALAGPAAAAPAGLLVCTVQDPRLAGLSGLAARGGQLYAVSDQPPAAVYELGPDCGVTAVRPVPGRFVDVEDLALRPDGTLWLGDTGGNRVRRDVVALHALSADGKRTTAHPLRYPDGPHDAEAFVVAADGTVLVVTKSSSGVAGVYAAPAPVLPDETTPLRRVADVDLRDVPGRTPGDGSTLVTGAALSPDGTRLVLRTYLDAYEWDAPDTDLVAALRDGEPRVVPLPASPQGEAVAYAADGASLLVGTEGSPAPLHQVPLARPRQGRAPAAPASPVGGLVPGALGVAAALSLGLAARRARSRATGAPVGSTGGTGGGDR</sequence>
<accession>A0A3A3ZML9</accession>
<feature type="compositionally biased region" description="Gly residues" evidence="1">
    <location>
        <begin position="349"/>
        <end position="358"/>
    </location>
</feature>
<feature type="region of interest" description="Disordered" evidence="1">
    <location>
        <begin position="339"/>
        <end position="358"/>
    </location>
</feature>
<organism evidence="2 3">
    <name type="scientific">Vallicoccus soli</name>
    <dbReference type="NCBI Taxonomy" id="2339232"/>
    <lineage>
        <taxon>Bacteria</taxon>
        <taxon>Bacillati</taxon>
        <taxon>Actinomycetota</taxon>
        <taxon>Actinomycetes</taxon>
        <taxon>Motilibacterales</taxon>
        <taxon>Vallicoccaceae</taxon>
        <taxon>Vallicoccus</taxon>
    </lineage>
</organism>
<evidence type="ECO:0008006" key="4">
    <source>
        <dbReference type="Google" id="ProtNLM"/>
    </source>
</evidence>
<dbReference type="EMBL" id="QZEZ01000001">
    <property type="protein sequence ID" value="RJK97911.1"/>
    <property type="molecule type" value="Genomic_DNA"/>
</dbReference>
<evidence type="ECO:0000313" key="2">
    <source>
        <dbReference type="EMBL" id="RJK97911.1"/>
    </source>
</evidence>
<comment type="caution">
    <text evidence="2">The sequence shown here is derived from an EMBL/GenBank/DDBJ whole genome shotgun (WGS) entry which is preliminary data.</text>
</comment>
<protein>
    <recommendedName>
        <fullName evidence="4">WD40 repeat domain-containing protein</fullName>
    </recommendedName>
</protein>
<keyword evidence="3" id="KW-1185">Reference proteome</keyword>
<dbReference type="SUPFAM" id="SSF101898">
    <property type="entry name" value="NHL repeat"/>
    <property type="match status" value="1"/>
</dbReference>
<dbReference type="AlphaFoldDB" id="A0A3A3ZML9"/>
<dbReference type="OrthoDB" id="9801244at2"/>
<evidence type="ECO:0000313" key="3">
    <source>
        <dbReference type="Proteomes" id="UP000265614"/>
    </source>
</evidence>
<dbReference type="InterPro" id="IPR011042">
    <property type="entry name" value="6-blade_b-propeller_TolB-like"/>
</dbReference>
<dbReference type="Proteomes" id="UP000265614">
    <property type="component" value="Unassembled WGS sequence"/>
</dbReference>
<gene>
    <name evidence="2" type="ORF">D5H78_02790</name>
</gene>
<reference evidence="2 3" key="1">
    <citation type="submission" date="2018-09" db="EMBL/GenBank/DDBJ databases">
        <title>YIM 75000 draft genome.</title>
        <authorList>
            <person name="Tang S."/>
            <person name="Feng Y."/>
        </authorList>
    </citation>
    <scope>NUCLEOTIDE SEQUENCE [LARGE SCALE GENOMIC DNA]</scope>
    <source>
        <strain evidence="2 3">YIM 75000</strain>
    </source>
</reference>